<evidence type="ECO:0000313" key="1">
    <source>
        <dbReference type="EMBL" id="XCH33136.1"/>
    </source>
</evidence>
<protein>
    <submittedName>
        <fullName evidence="1">Uncharacterized protein</fullName>
    </submittedName>
</protein>
<reference evidence="1" key="1">
    <citation type="submission" date="2024-06" db="EMBL/GenBank/DDBJ databases">
        <title>A Novel Isolate, Dehalogenimonas sp. Strain 4OHTPN, Dechlorinates Aromatic 4 Hydroxy chlorothalonil by a Novel Reductive Dehalogenase.</title>
        <authorList>
            <person name="Liu G."/>
        </authorList>
    </citation>
    <scope>NUCLEOTIDE SEQUENCE</scope>
    <source>
        <strain evidence="1">4OHTPN</strain>
    </source>
</reference>
<dbReference type="RefSeq" id="WP_353714384.1">
    <property type="nucleotide sequence ID" value="NZ_CP159307.1"/>
</dbReference>
<name>A0AAU8GBV3_9CHLR</name>
<dbReference type="AlphaFoldDB" id="A0AAU8GBV3"/>
<dbReference type="EMBL" id="CP159307">
    <property type="protein sequence ID" value="XCH33136.1"/>
    <property type="molecule type" value="Genomic_DNA"/>
</dbReference>
<accession>A0AAU8GBV3</accession>
<proteinExistence type="predicted"/>
<organism evidence="1">
    <name type="scientific">Dehalogenimonas sp. 4OHTPN</name>
    <dbReference type="NCBI Taxonomy" id="3166643"/>
    <lineage>
        <taxon>Bacteria</taxon>
        <taxon>Bacillati</taxon>
        <taxon>Chloroflexota</taxon>
        <taxon>Dehalococcoidia</taxon>
        <taxon>Dehalococcoidales</taxon>
        <taxon>Dehalococcoidaceae</taxon>
        <taxon>Dehalogenimonas</taxon>
    </lineage>
</organism>
<sequence length="253" mass="28740">MAKLRQSTRNLNSQTISEITSAAFDAYETASITPHISRVVLKDHLSDGSPANSIGIRRLINLNEFNDRSYIWDPYFCDVGRAIANGEKRYFHQQVSSTIVPKNVTILESKPSFDILTNVVSELAEKGEPPNTIIAPVYLLSDFYKEFTPRMVFECKKQESVILGNLQMKIFWSNKYAPLDTFLIFNSNAGEWTYIGDPNQNSRLWFAIGESERLGNVEYWIEVLISYNIINPASFAVIPVQRDTTQEEAPAQD</sequence>
<gene>
    <name evidence="1" type="ORF">ABV300_08290</name>
</gene>